<dbReference type="GO" id="GO:0045910">
    <property type="term" value="P:negative regulation of DNA recombination"/>
    <property type="evidence" value="ECO:0007669"/>
    <property type="project" value="InterPro"/>
</dbReference>
<dbReference type="Gene3D" id="3.30.1370.110">
    <property type="match status" value="1"/>
</dbReference>
<evidence type="ECO:0000256" key="3">
    <source>
        <dbReference type="ARBA" id="ARBA00022801"/>
    </source>
</evidence>
<comment type="function">
    <text evidence="7">Endonuclease that is involved in the suppression of homologous recombination and thus may have a key role in the control of bacterial genetic diversity.</text>
</comment>
<dbReference type="GO" id="GO:0072344">
    <property type="term" value="P:rescue of stalled ribosome"/>
    <property type="evidence" value="ECO:0007669"/>
    <property type="project" value="UniProtKB-UniRule"/>
</dbReference>
<dbReference type="PANTHER" id="PTHR48466:SF2">
    <property type="entry name" value="OS10G0509000 PROTEIN"/>
    <property type="match status" value="1"/>
</dbReference>
<dbReference type="GO" id="GO:0004519">
    <property type="term" value="F:endonuclease activity"/>
    <property type="evidence" value="ECO:0007669"/>
    <property type="project" value="UniProtKB-UniRule"/>
</dbReference>
<dbReference type="PROSITE" id="PS50828">
    <property type="entry name" value="SMR"/>
    <property type="match status" value="1"/>
</dbReference>
<dbReference type="SUPFAM" id="SSF52540">
    <property type="entry name" value="P-loop containing nucleoside triphosphate hydrolases"/>
    <property type="match status" value="1"/>
</dbReference>
<proteinExistence type="inferred from homology"/>
<dbReference type="GO" id="GO:0016887">
    <property type="term" value="F:ATP hydrolysis activity"/>
    <property type="evidence" value="ECO:0007669"/>
    <property type="project" value="InterPro"/>
</dbReference>
<dbReference type="AlphaFoldDB" id="A0A1T4QDL8"/>
<dbReference type="SMART" id="SM00463">
    <property type="entry name" value="SMR"/>
    <property type="match status" value="1"/>
</dbReference>
<keyword evidence="1 7" id="KW-0699">rRNA-binding</keyword>
<keyword evidence="3 7" id="KW-0378">Hydrolase</keyword>
<dbReference type="GO" id="GO:0019843">
    <property type="term" value="F:rRNA binding"/>
    <property type="evidence" value="ECO:0007669"/>
    <property type="project" value="UniProtKB-UniRule"/>
</dbReference>
<dbReference type="HAMAP" id="MF_00092">
    <property type="entry name" value="MutS2"/>
    <property type="match status" value="1"/>
</dbReference>
<keyword evidence="11" id="KW-1185">Reference proteome</keyword>
<dbReference type="GO" id="GO:0005524">
    <property type="term" value="F:ATP binding"/>
    <property type="evidence" value="ECO:0007669"/>
    <property type="project" value="UniProtKB-UniRule"/>
</dbReference>
<dbReference type="GO" id="GO:0140664">
    <property type="term" value="F:ATP-dependent DNA damage sensor activity"/>
    <property type="evidence" value="ECO:0007669"/>
    <property type="project" value="InterPro"/>
</dbReference>
<dbReference type="SUPFAM" id="SSF48334">
    <property type="entry name" value="DNA repair protein MutS, domain III"/>
    <property type="match status" value="1"/>
</dbReference>
<dbReference type="GO" id="GO:0043023">
    <property type="term" value="F:ribosomal large subunit binding"/>
    <property type="evidence" value="ECO:0007669"/>
    <property type="project" value="UniProtKB-UniRule"/>
</dbReference>
<protein>
    <recommendedName>
        <fullName evidence="7">Endonuclease MutS2</fullName>
        <ecNumber evidence="7">3.1.-.-</ecNumber>
    </recommendedName>
    <alternativeName>
        <fullName evidence="7">Ribosome-associated protein quality control-upstream factor</fullName>
        <shortName evidence="7">RQC-upstream factor</shortName>
        <shortName evidence="7">RqcU</shortName>
        <ecNumber evidence="7">3.6.4.-</ecNumber>
    </alternativeName>
</protein>
<accession>A0A1T4QDL8</accession>
<dbReference type="PANTHER" id="PTHR48466">
    <property type="entry name" value="OS10G0509000 PROTEIN-RELATED"/>
    <property type="match status" value="1"/>
</dbReference>
<reference evidence="11" key="1">
    <citation type="submission" date="2017-02" db="EMBL/GenBank/DDBJ databases">
        <authorList>
            <person name="Varghese N."/>
            <person name="Submissions S."/>
        </authorList>
    </citation>
    <scope>NUCLEOTIDE SEQUENCE [LARGE SCALE GENOMIC DNA]</scope>
    <source>
        <strain evidence="11">ATCC 25662</strain>
    </source>
</reference>
<dbReference type="InterPro" id="IPR036063">
    <property type="entry name" value="Smr_dom_sf"/>
</dbReference>
<evidence type="ECO:0000256" key="1">
    <source>
        <dbReference type="ARBA" id="ARBA00022730"/>
    </source>
</evidence>
<dbReference type="RefSeq" id="WP_078712810.1">
    <property type="nucleotide sequence ID" value="NZ_FUWY01000009.1"/>
</dbReference>
<dbReference type="Proteomes" id="UP000243297">
    <property type="component" value="Unassembled WGS sequence"/>
</dbReference>
<evidence type="ECO:0000256" key="4">
    <source>
        <dbReference type="ARBA" id="ARBA00022840"/>
    </source>
</evidence>
<keyword evidence="7" id="KW-0255">Endonuclease</keyword>
<dbReference type="Pfam" id="PF01713">
    <property type="entry name" value="Smr"/>
    <property type="match status" value="1"/>
</dbReference>
<dbReference type="InterPro" id="IPR005747">
    <property type="entry name" value="MutS2"/>
</dbReference>
<dbReference type="EC" id="3.6.4.-" evidence="7"/>
<name>A0A1T4QDL8_9FIRM</name>
<evidence type="ECO:0000313" key="10">
    <source>
        <dbReference type="EMBL" id="SKA01910.1"/>
    </source>
</evidence>
<keyword evidence="7" id="KW-0540">Nuclease</keyword>
<dbReference type="InterPro" id="IPR000432">
    <property type="entry name" value="DNA_mismatch_repair_MutS_C"/>
</dbReference>
<evidence type="ECO:0000256" key="2">
    <source>
        <dbReference type="ARBA" id="ARBA00022741"/>
    </source>
</evidence>
<comment type="function">
    <text evidence="7">Acts as a ribosome collision sensor, splitting the ribosome into its 2 subunits. Detects stalled/collided 70S ribosomes which it binds and splits by an ATP-hydrolysis driven conformational change. Acts upstream of the ribosome quality control system (RQC), a ribosome-associated complex that mediates the extraction of incompletely synthesized nascent chains from stalled ribosomes and their subsequent degradation. Probably generates substrates for RQC.</text>
</comment>
<dbReference type="EMBL" id="FUWY01000009">
    <property type="protein sequence ID" value="SKA01910.1"/>
    <property type="molecule type" value="Genomic_DNA"/>
</dbReference>
<dbReference type="EC" id="3.1.-.-" evidence="7"/>
<feature type="domain" description="Smr" evidence="9">
    <location>
        <begin position="689"/>
        <end position="764"/>
    </location>
</feature>
<dbReference type="InterPro" id="IPR002625">
    <property type="entry name" value="Smr_dom"/>
</dbReference>
<evidence type="ECO:0000256" key="5">
    <source>
        <dbReference type="ARBA" id="ARBA00022884"/>
    </source>
</evidence>
<dbReference type="GO" id="GO:0006298">
    <property type="term" value="P:mismatch repair"/>
    <property type="evidence" value="ECO:0007669"/>
    <property type="project" value="InterPro"/>
</dbReference>
<evidence type="ECO:0000256" key="8">
    <source>
        <dbReference type="SAM" id="Coils"/>
    </source>
</evidence>
<dbReference type="InterPro" id="IPR036187">
    <property type="entry name" value="DNA_mismatch_repair_MutS_sf"/>
</dbReference>
<dbReference type="NCBIfam" id="TIGR01069">
    <property type="entry name" value="mutS2"/>
    <property type="match status" value="1"/>
</dbReference>
<dbReference type="InterPro" id="IPR027417">
    <property type="entry name" value="P-loop_NTPase"/>
</dbReference>
<dbReference type="SMART" id="SM00534">
    <property type="entry name" value="MUTSac"/>
    <property type="match status" value="1"/>
</dbReference>
<dbReference type="PROSITE" id="PS00486">
    <property type="entry name" value="DNA_MISMATCH_REPAIR_2"/>
    <property type="match status" value="1"/>
</dbReference>
<keyword evidence="2 7" id="KW-0547">Nucleotide-binding</keyword>
<organism evidence="10 11">
    <name type="scientific">Anaerorhabdus furcosa</name>
    <dbReference type="NCBI Taxonomy" id="118967"/>
    <lineage>
        <taxon>Bacteria</taxon>
        <taxon>Bacillati</taxon>
        <taxon>Bacillota</taxon>
        <taxon>Erysipelotrichia</taxon>
        <taxon>Erysipelotrichales</taxon>
        <taxon>Erysipelotrichaceae</taxon>
        <taxon>Anaerorhabdus</taxon>
    </lineage>
</organism>
<comment type="similarity">
    <text evidence="7">Belongs to the DNA mismatch repair MutS family. MutS2 subfamily.</text>
</comment>
<evidence type="ECO:0000256" key="6">
    <source>
        <dbReference type="ARBA" id="ARBA00023125"/>
    </source>
</evidence>
<dbReference type="SMART" id="SM00533">
    <property type="entry name" value="MUTSd"/>
    <property type="match status" value="1"/>
</dbReference>
<dbReference type="Pfam" id="PF00488">
    <property type="entry name" value="MutS_V"/>
    <property type="match status" value="1"/>
</dbReference>
<dbReference type="Gene3D" id="3.40.50.300">
    <property type="entry name" value="P-loop containing nucleotide triphosphate hydrolases"/>
    <property type="match status" value="1"/>
</dbReference>
<gene>
    <name evidence="7" type="primary">mutS2</name>
    <name evidence="7" type="synonym">rqcU</name>
    <name evidence="10" type="ORF">SAMN02745191_2429</name>
</gene>
<evidence type="ECO:0000256" key="7">
    <source>
        <dbReference type="HAMAP-Rule" id="MF_00092"/>
    </source>
</evidence>
<dbReference type="SUPFAM" id="SSF160443">
    <property type="entry name" value="SMR domain-like"/>
    <property type="match status" value="1"/>
</dbReference>
<keyword evidence="8" id="KW-0175">Coiled coil</keyword>
<dbReference type="STRING" id="118967.SAMN02745191_2429"/>
<feature type="binding site" evidence="7">
    <location>
        <begin position="327"/>
        <end position="334"/>
    </location>
    <ligand>
        <name>ATP</name>
        <dbReference type="ChEBI" id="CHEBI:30616"/>
    </ligand>
</feature>
<dbReference type="FunFam" id="3.40.50.300:FF:000830">
    <property type="entry name" value="Endonuclease MutS2"/>
    <property type="match status" value="1"/>
</dbReference>
<dbReference type="OrthoDB" id="9808166at2"/>
<feature type="coiled-coil region" evidence="8">
    <location>
        <begin position="510"/>
        <end position="591"/>
    </location>
</feature>
<dbReference type="InterPro" id="IPR045076">
    <property type="entry name" value="MutS"/>
</dbReference>
<evidence type="ECO:0000259" key="9">
    <source>
        <dbReference type="PROSITE" id="PS50828"/>
    </source>
</evidence>
<comment type="subunit">
    <text evidence="7">Homodimer. Binds to stalled ribosomes, contacting rRNA.</text>
</comment>
<keyword evidence="5 7" id="KW-0694">RNA-binding</keyword>
<evidence type="ECO:0000313" key="11">
    <source>
        <dbReference type="Proteomes" id="UP000243297"/>
    </source>
</evidence>
<dbReference type="PIRSF" id="PIRSF005814">
    <property type="entry name" value="MutS_YshD"/>
    <property type="match status" value="1"/>
</dbReference>
<dbReference type="GO" id="GO:0030983">
    <property type="term" value="F:mismatched DNA binding"/>
    <property type="evidence" value="ECO:0007669"/>
    <property type="project" value="InterPro"/>
</dbReference>
<keyword evidence="6 7" id="KW-0238">DNA-binding</keyword>
<dbReference type="InterPro" id="IPR007696">
    <property type="entry name" value="DNA_mismatch_repair_MutS_core"/>
</dbReference>
<sequence>MNTAGIELEVIKNQIASLCAFSLGQEKILSLEPNFSPLILKRENARIKEALACTIKYSSMPLSGLKDITLLLEQAKKGMTLTPLDFVAVIQHIRATRGIVSYMTSVEEKVEELSDLVDSLVIFKKQQEELETCFNDAGEILDGASPELRAIRRSLLKIDGEIQIETNRFMQKHAASMIDNIVTTRNNRVVVLVKSSDKNSFGGFIHGESASGQTAYVEPSNFVEINNRKQSLLYQEQEEIEKICWKCSEIVEGIAQDCLNNLETCAVLDALFAKAHWGKKEDACVAELTTDKSIYLKNTRHPLIDRKHVVENTYRILDPIRVLLITGPNTGGKTVSLKCIGLAVLLTYCGIPVCAEEAMIPFFDHVFIDIGDDQSVLQSLSTFSAHLSKLADVSQNATSDSLVLLDELGSGTDPKEGESLAIAILNDLRDKGCLVVATTHYGRLKAYGKRHDDILVSSVQFDVEKLIPTYHFVEGLTGQSNAFDIARRYNLKESIIKSAEFLKNQQKTEEDILIEKLEKQAVENQQLKEKLLEQQAIQSKMFKELQNEKEVFERNKEKNIEKAKQEAETYLQMVKEEAQEILSEMRQKQDTNKYHEVLEVKNKLGLLDEEEEIEEEEKEFKVGDTIEIKQSHQIAKIVAVNKNQVTLNLNGITVKSSKDKIKHTHKQIAKPKKVFSMRTEKIQSFKLECNLIGLRVEEALPILQKYMDDAKFNHMATVRIIHGDGTGALRKAVHEYLKSDRDVVNYRLGAPNEGSTGATVVTLRG</sequence>
<keyword evidence="4 7" id="KW-0067">ATP-binding</keyword>